<accession>A0AAQ3STI0</accession>
<protein>
    <recommendedName>
        <fullName evidence="4">Aminotransferase-like plant mobile domain-containing protein</fullName>
    </recommendedName>
</protein>
<proteinExistence type="predicted"/>
<name>A0AAQ3STI0_PASNO</name>
<sequence length="566" mass="62230">MDAGGNELGGELRGAAQPQAQIWAWEHIQIGCPERAENKALPDDWPLGCRWNISFKNRKNVRSMDHEFYRHGLDTISNCQFGMLQHIPPVEAVEHVTMQGKAYQDWPTYHDKYIKQSENRLLSVVKQQDTGNSDPTQARNCYLQWMKESLVDIDLYITVKVEEAKQLIQSGVPTGMGIGSVKSALICSNIGDSTQATFAKMEQVQDIISTPVEDDMTDIINTSAEDAALEDISDSEVKSRYASIEAMEVHETVVSMDSIKTCSKITDESQECASESLINDQEMVCKPSVLPEFHNILGVPSHDDQLQKITGAFENDGIIEEIVDTRMENSTGQGTMDQPFNAIGLRDNLNTSTNKSSSIPDHVEHPSGSDQEEPAVVVPGPDELQDAVWTQSEDNAIQDGANAMQNHIILESTKDAIKNGPWDPAAVQKPIDIPAEDLSIITVVERTQRSVNSFTGEVNVTVSRKESTGNENHGNPGPNEITMKLTLHCHENSKICSTIETTKIGTAKTEEKTGQNQGPGFVVHLDAITQELEAKVQGFQLHNEKKSCTLSVPAGLPDDPATTSRV</sequence>
<evidence type="ECO:0008006" key="4">
    <source>
        <dbReference type="Google" id="ProtNLM"/>
    </source>
</evidence>
<dbReference type="Proteomes" id="UP001341281">
    <property type="component" value="Chromosome 02"/>
</dbReference>
<evidence type="ECO:0000313" key="2">
    <source>
        <dbReference type="EMBL" id="WVZ60663.1"/>
    </source>
</evidence>
<organism evidence="2 3">
    <name type="scientific">Paspalum notatum var. saurae</name>
    <dbReference type="NCBI Taxonomy" id="547442"/>
    <lineage>
        <taxon>Eukaryota</taxon>
        <taxon>Viridiplantae</taxon>
        <taxon>Streptophyta</taxon>
        <taxon>Embryophyta</taxon>
        <taxon>Tracheophyta</taxon>
        <taxon>Spermatophyta</taxon>
        <taxon>Magnoliopsida</taxon>
        <taxon>Liliopsida</taxon>
        <taxon>Poales</taxon>
        <taxon>Poaceae</taxon>
        <taxon>PACMAD clade</taxon>
        <taxon>Panicoideae</taxon>
        <taxon>Andropogonodae</taxon>
        <taxon>Paspaleae</taxon>
        <taxon>Paspalinae</taxon>
        <taxon>Paspalum</taxon>
    </lineage>
</organism>
<feature type="non-terminal residue" evidence="2">
    <location>
        <position position="1"/>
    </location>
</feature>
<keyword evidence="3" id="KW-1185">Reference proteome</keyword>
<evidence type="ECO:0000313" key="3">
    <source>
        <dbReference type="Proteomes" id="UP001341281"/>
    </source>
</evidence>
<feature type="compositionally biased region" description="Polar residues" evidence="1">
    <location>
        <begin position="348"/>
        <end position="359"/>
    </location>
</feature>
<evidence type="ECO:0000256" key="1">
    <source>
        <dbReference type="SAM" id="MobiDB-lite"/>
    </source>
</evidence>
<gene>
    <name evidence="2" type="ORF">U9M48_010654</name>
</gene>
<reference evidence="2 3" key="1">
    <citation type="submission" date="2024-02" db="EMBL/GenBank/DDBJ databases">
        <title>High-quality chromosome-scale genome assembly of Pensacola bahiagrass (Paspalum notatum Flugge var. saurae).</title>
        <authorList>
            <person name="Vega J.M."/>
            <person name="Podio M."/>
            <person name="Orjuela J."/>
            <person name="Siena L.A."/>
            <person name="Pessino S.C."/>
            <person name="Combes M.C."/>
            <person name="Mariac C."/>
            <person name="Albertini E."/>
            <person name="Pupilli F."/>
            <person name="Ortiz J.P.A."/>
            <person name="Leblanc O."/>
        </authorList>
    </citation>
    <scope>NUCLEOTIDE SEQUENCE [LARGE SCALE GENOMIC DNA]</scope>
    <source>
        <strain evidence="2">R1</strain>
        <tissue evidence="2">Leaf</tissue>
    </source>
</reference>
<dbReference type="EMBL" id="CP144746">
    <property type="protein sequence ID" value="WVZ60663.1"/>
    <property type="molecule type" value="Genomic_DNA"/>
</dbReference>
<feature type="region of interest" description="Disordered" evidence="1">
    <location>
        <begin position="346"/>
        <end position="374"/>
    </location>
</feature>
<dbReference type="AlphaFoldDB" id="A0AAQ3STI0"/>